<comment type="catalytic activity">
    <reaction evidence="1">
        <text>Hydrolysis of (1-&gt;4)-beta-linkages between N-acetylmuramic acid and N-acetyl-D-glucosamine residues in a peptidoglycan and between N-acetyl-D-glucosamine residues in chitodextrins.</text>
        <dbReference type="EC" id="3.2.1.17"/>
    </reaction>
</comment>
<feature type="disulfide bond" evidence="8">
    <location>
        <begin position="45"/>
        <end position="55"/>
    </location>
</feature>
<keyword evidence="4" id="KW-0081">Bacteriolytic enzyme</keyword>
<sequence length="164" mass="19076">MFYIFLQSIFIIQIACVINEIPNSFCLQSICELETNCGLNLTNSCSYDSQNRKVCGYFRLSEYMYKNCYFVGFNPETESIRDAFHRCANNYTCASECVKNVPNIAKHKCNGISKCQKIAMAHFEGRGPYGCTEKSPERMGYWSKVEKLSMEFSRHFMVLRQFFE</sequence>
<evidence type="ECO:0000313" key="11">
    <source>
        <dbReference type="Proteomes" id="UP001152747"/>
    </source>
</evidence>
<dbReference type="PANTHER" id="PTHR11195:SF17">
    <property type="entry name" value="LYSOZYME"/>
    <property type="match status" value="1"/>
</dbReference>
<dbReference type="EC" id="3.2.1.17" evidence="2"/>
<evidence type="ECO:0000256" key="6">
    <source>
        <dbReference type="ARBA" id="ARBA00023295"/>
    </source>
</evidence>
<keyword evidence="3" id="KW-0929">Antimicrobial</keyword>
<reference evidence="10" key="1">
    <citation type="submission" date="2022-11" db="EMBL/GenBank/DDBJ databases">
        <authorList>
            <person name="Kikuchi T."/>
        </authorList>
    </citation>
    <scope>NUCLEOTIDE SEQUENCE</scope>
    <source>
        <strain evidence="10">PS1010</strain>
    </source>
</reference>
<feature type="active site" description="Nucleophile" evidence="7">
    <location>
        <position position="48"/>
    </location>
</feature>
<dbReference type="EMBL" id="CANHGI010000004">
    <property type="protein sequence ID" value="CAI5447474.1"/>
    <property type="molecule type" value="Genomic_DNA"/>
</dbReference>
<feature type="disulfide bond" evidence="8">
    <location>
        <begin position="87"/>
        <end position="93"/>
    </location>
</feature>
<feature type="signal peptide" evidence="9">
    <location>
        <begin position="1"/>
        <end position="16"/>
    </location>
</feature>
<name>A0A9P1N0Y2_9PELO</name>
<keyword evidence="5" id="KW-0378">Hydrolase</keyword>
<comment type="caution">
    <text evidence="10">The sequence shown here is derived from an EMBL/GenBank/DDBJ whole genome shotgun (WGS) entry which is preliminary data.</text>
</comment>
<keyword evidence="6" id="KW-0326">Glycosidase</keyword>
<dbReference type="InterPro" id="IPR008597">
    <property type="entry name" value="Invert_lysozyme"/>
</dbReference>
<accession>A0A9P1N0Y2</accession>
<dbReference type="AlphaFoldDB" id="A0A9P1N0Y2"/>
<proteinExistence type="predicted"/>
<dbReference type="PROSITE" id="PS51909">
    <property type="entry name" value="LYSOZYME_I"/>
    <property type="match status" value="1"/>
</dbReference>
<evidence type="ECO:0000256" key="9">
    <source>
        <dbReference type="SAM" id="SignalP"/>
    </source>
</evidence>
<protein>
    <recommendedName>
        <fullName evidence="2">lysozyme</fullName>
        <ecNumber evidence="2">3.2.1.17</ecNumber>
    </recommendedName>
</protein>
<feature type="disulfide bond" evidence="8">
    <location>
        <begin position="31"/>
        <end position="37"/>
    </location>
</feature>
<feature type="active site" description="Proton donor" evidence="7">
    <location>
        <position position="34"/>
    </location>
</feature>
<dbReference type="Pfam" id="PF05497">
    <property type="entry name" value="Destabilase"/>
    <property type="match status" value="1"/>
</dbReference>
<feature type="disulfide bond" evidence="8">
    <location>
        <begin position="68"/>
        <end position="97"/>
    </location>
</feature>
<dbReference type="Gene3D" id="1.10.530.10">
    <property type="match status" value="1"/>
</dbReference>
<evidence type="ECO:0000256" key="7">
    <source>
        <dbReference type="PIRSR" id="PIRSR608597-1"/>
    </source>
</evidence>
<feature type="chain" id="PRO_5040293175" description="lysozyme" evidence="9">
    <location>
        <begin position="17"/>
        <end position="164"/>
    </location>
</feature>
<organism evidence="10 11">
    <name type="scientific">Caenorhabditis angaria</name>
    <dbReference type="NCBI Taxonomy" id="860376"/>
    <lineage>
        <taxon>Eukaryota</taxon>
        <taxon>Metazoa</taxon>
        <taxon>Ecdysozoa</taxon>
        <taxon>Nematoda</taxon>
        <taxon>Chromadorea</taxon>
        <taxon>Rhabditida</taxon>
        <taxon>Rhabditina</taxon>
        <taxon>Rhabditomorpha</taxon>
        <taxon>Rhabditoidea</taxon>
        <taxon>Rhabditidae</taxon>
        <taxon>Peloderinae</taxon>
        <taxon>Caenorhabditis</taxon>
    </lineage>
</organism>
<dbReference type="GO" id="GO:0042742">
    <property type="term" value="P:defense response to bacterium"/>
    <property type="evidence" value="ECO:0007669"/>
    <property type="project" value="UniProtKB-KW"/>
</dbReference>
<dbReference type="GO" id="GO:0003796">
    <property type="term" value="F:lysozyme activity"/>
    <property type="evidence" value="ECO:0007669"/>
    <property type="project" value="UniProtKB-EC"/>
</dbReference>
<feature type="disulfide bond" evidence="8">
    <location>
        <begin position="26"/>
        <end position="115"/>
    </location>
</feature>
<evidence type="ECO:0000256" key="8">
    <source>
        <dbReference type="PIRSR" id="PIRSR608597-3"/>
    </source>
</evidence>
<evidence type="ECO:0000256" key="4">
    <source>
        <dbReference type="ARBA" id="ARBA00022638"/>
    </source>
</evidence>
<evidence type="ECO:0000256" key="5">
    <source>
        <dbReference type="ARBA" id="ARBA00022801"/>
    </source>
</evidence>
<evidence type="ECO:0000313" key="10">
    <source>
        <dbReference type="EMBL" id="CAI5447474.1"/>
    </source>
</evidence>
<dbReference type="Proteomes" id="UP001152747">
    <property type="component" value="Unassembled WGS sequence"/>
</dbReference>
<evidence type="ECO:0000256" key="3">
    <source>
        <dbReference type="ARBA" id="ARBA00022529"/>
    </source>
</evidence>
<dbReference type="GO" id="GO:0031640">
    <property type="term" value="P:killing of cells of another organism"/>
    <property type="evidence" value="ECO:0007669"/>
    <property type="project" value="UniProtKB-KW"/>
</dbReference>
<evidence type="ECO:0000256" key="1">
    <source>
        <dbReference type="ARBA" id="ARBA00000632"/>
    </source>
</evidence>
<gene>
    <name evidence="10" type="ORF">CAMP_LOCUS10111</name>
</gene>
<keyword evidence="9" id="KW-0732">Signal</keyword>
<evidence type="ECO:0000256" key="2">
    <source>
        <dbReference type="ARBA" id="ARBA00012732"/>
    </source>
</evidence>
<keyword evidence="8" id="KW-1015">Disulfide bond</keyword>
<keyword evidence="11" id="KW-1185">Reference proteome</keyword>
<dbReference type="PANTHER" id="PTHR11195">
    <property type="entry name" value="DESTABILASE-RELATED"/>
    <property type="match status" value="1"/>
</dbReference>